<dbReference type="InterPro" id="IPR050951">
    <property type="entry name" value="Retrovirus_Pol_polyprotein"/>
</dbReference>
<name>A0AAV3RQP2_LITER</name>
<dbReference type="GO" id="GO:0003676">
    <property type="term" value="F:nucleic acid binding"/>
    <property type="evidence" value="ECO:0007669"/>
    <property type="project" value="InterPro"/>
</dbReference>
<dbReference type="PANTHER" id="PTHR37984">
    <property type="entry name" value="PROTEIN CBG26694"/>
    <property type="match status" value="1"/>
</dbReference>
<keyword evidence="3" id="KW-1185">Reference proteome</keyword>
<dbReference type="EMBL" id="BAABME010011443">
    <property type="protein sequence ID" value="GAA0183774.1"/>
    <property type="molecule type" value="Genomic_DNA"/>
</dbReference>
<evidence type="ECO:0000313" key="2">
    <source>
        <dbReference type="EMBL" id="GAA0183774.1"/>
    </source>
</evidence>
<comment type="caution">
    <text evidence="2">The sequence shown here is derived from an EMBL/GenBank/DDBJ whole genome shotgun (WGS) entry which is preliminary data.</text>
</comment>
<dbReference type="InterPro" id="IPR012337">
    <property type="entry name" value="RNaseH-like_sf"/>
</dbReference>
<dbReference type="SUPFAM" id="SSF53098">
    <property type="entry name" value="Ribonuclease H-like"/>
    <property type="match status" value="1"/>
</dbReference>
<proteinExistence type="predicted"/>
<protein>
    <recommendedName>
        <fullName evidence="1">Integrase catalytic domain-containing protein</fullName>
    </recommendedName>
</protein>
<organism evidence="2 3">
    <name type="scientific">Lithospermum erythrorhizon</name>
    <name type="common">Purple gromwell</name>
    <name type="synonym">Lithospermum officinale var. erythrorhizon</name>
    <dbReference type="NCBI Taxonomy" id="34254"/>
    <lineage>
        <taxon>Eukaryota</taxon>
        <taxon>Viridiplantae</taxon>
        <taxon>Streptophyta</taxon>
        <taxon>Embryophyta</taxon>
        <taxon>Tracheophyta</taxon>
        <taxon>Spermatophyta</taxon>
        <taxon>Magnoliopsida</taxon>
        <taxon>eudicotyledons</taxon>
        <taxon>Gunneridae</taxon>
        <taxon>Pentapetalae</taxon>
        <taxon>asterids</taxon>
        <taxon>lamiids</taxon>
        <taxon>Boraginales</taxon>
        <taxon>Boraginaceae</taxon>
        <taxon>Boraginoideae</taxon>
        <taxon>Lithospermeae</taxon>
        <taxon>Lithospermum</taxon>
    </lineage>
</organism>
<evidence type="ECO:0000313" key="3">
    <source>
        <dbReference type="Proteomes" id="UP001454036"/>
    </source>
</evidence>
<sequence>MLSHIISANDKVFLSSFWQSLFRKLGTKLHFSTSYHTQSDGQIERVNQCLETYLRCTCSDRPKDWCNWLALAEFWYNTNYHSSIKMSPFEALKGYRAPQLAFSAHLKDLNSDSSDILQQTLKVTQVLKGNL</sequence>
<gene>
    <name evidence="2" type="ORF">LIER_31128</name>
</gene>
<dbReference type="InterPro" id="IPR001584">
    <property type="entry name" value="Integrase_cat-core"/>
</dbReference>
<reference evidence="2 3" key="1">
    <citation type="submission" date="2024-01" db="EMBL/GenBank/DDBJ databases">
        <title>The complete chloroplast genome sequence of Lithospermum erythrorhizon: insights into the phylogenetic relationship among Boraginaceae species and the maternal lineages of purple gromwells.</title>
        <authorList>
            <person name="Okada T."/>
            <person name="Watanabe K."/>
        </authorList>
    </citation>
    <scope>NUCLEOTIDE SEQUENCE [LARGE SCALE GENOMIC DNA]</scope>
</reference>
<dbReference type="AlphaFoldDB" id="A0AAV3RQP2"/>
<dbReference type="Proteomes" id="UP001454036">
    <property type="component" value="Unassembled WGS sequence"/>
</dbReference>
<feature type="domain" description="Integrase catalytic" evidence="1">
    <location>
        <begin position="1"/>
        <end position="96"/>
    </location>
</feature>
<dbReference type="PROSITE" id="PS50994">
    <property type="entry name" value="INTEGRASE"/>
    <property type="match status" value="1"/>
</dbReference>
<dbReference type="PANTHER" id="PTHR37984:SF5">
    <property type="entry name" value="PROTEIN NYNRIN-LIKE"/>
    <property type="match status" value="1"/>
</dbReference>
<dbReference type="Gene3D" id="3.30.420.10">
    <property type="entry name" value="Ribonuclease H-like superfamily/Ribonuclease H"/>
    <property type="match status" value="1"/>
</dbReference>
<dbReference type="GO" id="GO:0015074">
    <property type="term" value="P:DNA integration"/>
    <property type="evidence" value="ECO:0007669"/>
    <property type="project" value="InterPro"/>
</dbReference>
<dbReference type="InterPro" id="IPR036397">
    <property type="entry name" value="RNaseH_sf"/>
</dbReference>
<accession>A0AAV3RQP2</accession>
<evidence type="ECO:0000259" key="1">
    <source>
        <dbReference type="PROSITE" id="PS50994"/>
    </source>
</evidence>